<dbReference type="EMBL" id="JAHWGI010000284">
    <property type="protein sequence ID" value="KAK3911715.1"/>
    <property type="molecule type" value="Genomic_DNA"/>
</dbReference>
<proteinExistence type="predicted"/>
<evidence type="ECO:0000313" key="1">
    <source>
        <dbReference type="EMBL" id="KAK3911715.1"/>
    </source>
</evidence>
<dbReference type="AlphaFoldDB" id="A0AAE1H166"/>
<name>A0AAE1H166_9NEOP</name>
<sequence length="239" mass="25589">MGRSAARLSAATSAHFPVPAAGRAGRAHHPPRPPRLTRLSAMARSSSSSGSTCRALALLAPAAAAGLLLLLGLVCGAPTQDHDQLIRRVVLVEKHGFGRGRSVDISLVEAPGVQKLLAVVCKDSTLSLCQGFALDGKTIHPMLKEPMHYEPDDVFAAFFGGPYMSKLFGPDQTGRLLKPRFTLVHQEDGSFVFTSEFKDLGPQRTSIRPKPRNLDFDYLFIGAEVKIGVSDPVGSVTSF</sequence>
<dbReference type="Proteomes" id="UP001219518">
    <property type="component" value="Unassembled WGS sequence"/>
</dbReference>
<accession>A0AAE1H166</accession>
<comment type="caution">
    <text evidence="1">The sequence shown here is derived from an EMBL/GenBank/DDBJ whole genome shotgun (WGS) entry which is preliminary data.</text>
</comment>
<keyword evidence="2" id="KW-1185">Reference proteome</keyword>
<organism evidence="1 2">
    <name type="scientific">Frankliniella fusca</name>
    <dbReference type="NCBI Taxonomy" id="407009"/>
    <lineage>
        <taxon>Eukaryota</taxon>
        <taxon>Metazoa</taxon>
        <taxon>Ecdysozoa</taxon>
        <taxon>Arthropoda</taxon>
        <taxon>Hexapoda</taxon>
        <taxon>Insecta</taxon>
        <taxon>Pterygota</taxon>
        <taxon>Neoptera</taxon>
        <taxon>Paraneoptera</taxon>
        <taxon>Thysanoptera</taxon>
        <taxon>Terebrantia</taxon>
        <taxon>Thripoidea</taxon>
        <taxon>Thripidae</taxon>
        <taxon>Frankliniella</taxon>
    </lineage>
</organism>
<gene>
    <name evidence="1" type="ORF">KUF71_021376</name>
</gene>
<reference evidence="1" key="2">
    <citation type="journal article" date="2023" name="BMC Genomics">
        <title>Pest status, molecular evolution, and epigenetic factors derived from the genome assembly of Frankliniella fusca, a thysanopteran phytovirus vector.</title>
        <authorList>
            <person name="Catto M.A."/>
            <person name="Labadie P.E."/>
            <person name="Jacobson A.L."/>
            <person name="Kennedy G.G."/>
            <person name="Srinivasan R."/>
            <person name="Hunt B.G."/>
        </authorList>
    </citation>
    <scope>NUCLEOTIDE SEQUENCE</scope>
    <source>
        <strain evidence="1">PL_HMW_Pooled</strain>
    </source>
</reference>
<evidence type="ECO:0000313" key="2">
    <source>
        <dbReference type="Proteomes" id="UP001219518"/>
    </source>
</evidence>
<protein>
    <submittedName>
        <fullName evidence="1">Replicase polyprotein 1ab</fullName>
    </submittedName>
</protein>
<reference evidence="1" key="1">
    <citation type="submission" date="2021-07" db="EMBL/GenBank/DDBJ databases">
        <authorList>
            <person name="Catto M.A."/>
            <person name="Jacobson A."/>
            <person name="Kennedy G."/>
            <person name="Labadie P."/>
            <person name="Hunt B.G."/>
            <person name="Srinivasan R."/>
        </authorList>
    </citation>
    <scope>NUCLEOTIDE SEQUENCE</scope>
    <source>
        <strain evidence="1">PL_HMW_Pooled</strain>
        <tissue evidence="1">Head</tissue>
    </source>
</reference>